<dbReference type="PANTHER" id="PTHR11533:SF174">
    <property type="entry name" value="PUROMYCIN-SENSITIVE AMINOPEPTIDASE-RELATED"/>
    <property type="match status" value="1"/>
</dbReference>
<dbReference type="Gene3D" id="1.25.50.20">
    <property type="match status" value="2"/>
</dbReference>
<dbReference type="Gene3D" id="1.10.390.10">
    <property type="entry name" value="Neutral Protease Domain 2"/>
    <property type="match status" value="1"/>
</dbReference>
<dbReference type="GO" id="GO:0016020">
    <property type="term" value="C:membrane"/>
    <property type="evidence" value="ECO:0007669"/>
    <property type="project" value="TreeGrafter"/>
</dbReference>
<evidence type="ECO:0000313" key="3">
    <source>
        <dbReference type="EMBL" id="CAB0017889.1"/>
    </source>
</evidence>
<evidence type="ECO:0000259" key="2">
    <source>
        <dbReference type="Pfam" id="PF11838"/>
    </source>
</evidence>
<evidence type="ECO:0000256" key="1">
    <source>
        <dbReference type="ARBA" id="ARBA00010136"/>
    </source>
</evidence>
<dbReference type="InterPro" id="IPR024571">
    <property type="entry name" value="ERAP1-like_C_dom"/>
</dbReference>
<dbReference type="GO" id="GO:0006508">
    <property type="term" value="P:proteolysis"/>
    <property type="evidence" value="ECO:0007669"/>
    <property type="project" value="TreeGrafter"/>
</dbReference>
<dbReference type="GO" id="GO:0070006">
    <property type="term" value="F:metalloaminopeptidase activity"/>
    <property type="evidence" value="ECO:0007669"/>
    <property type="project" value="TreeGrafter"/>
</dbReference>
<proteinExistence type="inferred from homology"/>
<dbReference type="GO" id="GO:0005615">
    <property type="term" value="C:extracellular space"/>
    <property type="evidence" value="ECO:0007669"/>
    <property type="project" value="TreeGrafter"/>
</dbReference>
<dbReference type="GO" id="GO:0008270">
    <property type="term" value="F:zinc ion binding"/>
    <property type="evidence" value="ECO:0007669"/>
    <property type="project" value="TreeGrafter"/>
</dbReference>
<dbReference type="PANTHER" id="PTHR11533">
    <property type="entry name" value="PROTEASE M1 ZINC METALLOPROTEASE"/>
    <property type="match status" value="1"/>
</dbReference>
<dbReference type="SUPFAM" id="SSF55486">
    <property type="entry name" value="Metalloproteases ('zincins'), catalytic domain"/>
    <property type="match status" value="1"/>
</dbReference>
<keyword evidence="4" id="KW-1185">Reference proteome</keyword>
<dbReference type="AlphaFoldDB" id="A0A6H5HKY8"/>
<feature type="domain" description="ERAP1-like C-terminal" evidence="2">
    <location>
        <begin position="165"/>
        <end position="352"/>
    </location>
</feature>
<name>A0A6H5HKY8_9HEMI</name>
<dbReference type="InterPro" id="IPR050344">
    <property type="entry name" value="Peptidase_M1_aminopeptidases"/>
</dbReference>
<dbReference type="GO" id="GO:0043171">
    <property type="term" value="P:peptide catabolic process"/>
    <property type="evidence" value="ECO:0007669"/>
    <property type="project" value="TreeGrafter"/>
</dbReference>
<reference evidence="3 4" key="1">
    <citation type="submission" date="2020-02" db="EMBL/GenBank/DDBJ databases">
        <authorList>
            <person name="Ferguson B K."/>
        </authorList>
    </citation>
    <scope>NUCLEOTIDE SEQUENCE [LARGE SCALE GENOMIC DNA]</scope>
</reference>
<organism evidence="3 4">
    <name type="scientific">Nesidiocoris tenuis</name>
    <dbReference type="NCBI Taxonomy" id="355587"/>
    <lineage>
        <taxon>Eukaryota</taxon>
        <taxon>Metazoa</taxon>
        <taxon>Ecdysozoa</taxon>
        <taxon>Arthropoda</taxon>
        <taxon>Hexapoda</taxon>
        <taxon>Insecta</taxon>
        <taxon>Pterygota</taxon>
        <taxon>Neoptera</taxon>
        <taxon>Paraneoptera</taxon>
        <taxon>Hemiptera</taxon>
        <taxon>Heteroptera</taxon>
        <taxon>Panheteroptera</taxon>
        <taxon>Cimicomorpha</taxon>
        <taxon>Miridae</taxon>
        <taxon>Dicyphina</taxon>
        <taxon>Nesidiocoris</taxon>
    </lineage>
</organism>
<protein>
    <recommendedName>
        <fullName evidence="2">ERAP1-like C-terminal domain-containing protein</fullName>
    </recommendedName>
</protein>
<comment type="similarity">
    <text evidence="1">Belongs to the peptidase M1 family.</text>
</comment>
<dbReference type="Proteomes" id="UP000479000">
    <property type="component" value="Unassembled WGS sequence"/>
</dbReference>
<dbReference type="Pfam" id="PF11838">
    <property type="entry name" value="ERAP1_C"/>
    <property type="match status" value="1"/>
</dbReference>
<sequence length="414" mass="46608">MNIYLTRHQYKNTFTEDLWAALEEPSKKPVRAVMSSWTKQMGFPVIRVTASEQDGDSRILTVTQEKFVADNSECKISHAEGGAKFADNRSCPGRALPPSWRGSEPFRTCRSSLTALMIYFTFQPTTGSGWCRSHSPSRAGKRKSAILRCSRPGLPKIPNVPEGAWVKLNPGTNGVYRVQYPQNLLDQLIPAIEDKSLPPLDRLGIVDDLFALVKAGQASSAQVLKVLAAMRNEDNYTVWNIIGNCMSKLRSLISNTDYSDEFNKFGRYLFKPIGQKLGWDPKPNEGHMDTLLRSFVNARLGSYGDQETIAEAKKRFAAHLSGESVIPADLRVAVYLSVISSGDEDTFNTMIKDEVRSQDKVFVMVSIDMTKPGRELLWEFVRTNWTDLLRRYERGGIYNPASRQPSRLRAKSRK</sequence>
<dbReference type="GO" id="GO:0005737">
    <property type="term" value="C:cytoplasm"/>
    <property type="evidence" value="ECO:0007669"/>
    <property type="project" value="TreeGrafter"/>
</dbReference>
<dbReference type="InterPro" id="IPR027268">
    <property type="entry name" value="Peptidase_M4/M1_CTD_sf"/>
</dbReference>
<dbReference type="EMBL" id="CADCXU010032049">
    <property type="protein sequence ID" value="CAB0017889.1"/>
    <property type="molecule type" value="Genomic_DNA"/>
</dbReference>
<dbReference type="GO" id="GO:0042277">
    <property type="term" value="F:peptide binding"/>
    <property type="evidence" value="ECO:0007669"/>
    <property type="project" value="TreeGrafter"/>
</dbReference>
<accession>A0A6H5HKY8</accession>
<dbReference type="OrthoDB" id="275509at2759"/>
<gene>
    <name evidence="3" type="ORF">NTEN_LOCUS21810</name>
</gene>
<evidence type="ECO:0000313" key="4">
    <source>
        <dbReference type="Proteomes" id="UP000479000"/>
    </source>
</evidence>